<organism evidence="3 4">
    <name type="scientific">Gardnerella vaginalis</name>
    <dbReference type="NCBI Taxonomy" id="2702"/>
    <lineage>
        <taxon>Bacteria</taxon>
        <taxon>Bacillati</taxon>
        <taxon>Actinomycetota</taxon>
        <taxon>Actinomycetes</taxon>
        <taxon>Bifidobacteriales</taxon>
        <taxon>Bifidobacteriaceae</taxon>
        <taxon>Gardnerella</taxon>
    </lineage>
</organism>
<dbReference type="Proteomes" id="UP000070558">
    <property type="component" value="Unassembled WGS sequence"/>
</dbReference>
<feature type="compositionally biased region" description="Low complexity" evidence="1">
    <location>
        <begin position="63"/>
        <end position="73"/>
    </location>
</feature>
<feature type="compositionally biased region" description="Basic and acidic residues" evidence="1">
    <location>
        <begin position="42"/>
        <end position="62"/>
    </location>
</feature>
<proteinExistence type="predicted"/>
<keyword evidence="2" id="KW-1133">Transmembrane helix</keyword>
<feature type="transmembrane region" description="Helical" evidence="2">
    <location>
        <begin position="210"/>
        <end position="228"/>
    </location>
</feature>
<name>A0A133NNW1_GARVA</name>
<feature type="transmembrane region" description="Helical" evidence="2">
    <location>
        <begin position="140"/>
        <end position="161"/>
    </location>
</feature>
<comment type="caution">
    <text evidence="3">The sequence shown here is derived from an EMBL/GenBank/DDBJ whole genome shotgun (WGS) entry which is preliminary data.</text>
</comment>
<keyword evidence="2" id="KW-0472">Membrane</keyword>
<sequence length="262" mass="29725">MGRIKVEATDTDYAGNGYYKGNDGKFYYGNVKNGYLRETEGEKRKRLMRERNKEEAERESSREPSAPEAPTPSFSLDQNVKLSPFEKIAYTIIALIVIAMYTGALVLALTISVFVILPLASIWMWVQAFMSTFTFAVGSGFSSLSMILVIPLLLMAVVLLWSIVETFKSRKVPYLRIVAAYVVLSVPFAAVRCLSFDIIAKKTVFLTEGFSYQLFSVSLSMMLLPILFNMYMSKLLRKHPDITNKVERDMILKKMNKKSKKL</sequence>
<feature type="region of interest" description="Disordered" evidence="1">
    <location>
        <begin position="42"/>
        <end position="75"/>
    </location>
</feature>
<dbReference type="RefSeq" id="WP_060786944.1">
    <property type="nucleotide sequence ID" value="NZ_KQ956819.1"/>
</dbReference>
<dbReference type="AlphaFoldDB" id="A0A133NNW1"/>
<evidence type="ECO:0000313" key="4">
    <source>
        <dbReference type="Proteomes" id="UP000070558"/>
    </source>
</evidence>
<dbReference type="PATRIC" id="fig|2702.99.peg.739"/>
<evidence type="ECO:0000256" key="1">
    <source>
        <dbReference type="SAM" id="MobiDB-lite"/>
    </source>
</evidence>
<accession>A0A133NNW1</accession>
<keyword evidence="2" id="KW-0812">Transmembrane</keyword>
<evidence type="ECO:0000313" key="3">
    <source>
        <dbReference type="EMBL" id="KXA17975.1"/>
    </source>
</evidence>
<dbReference type="EMBL" id="LRQA01000040">
    <property type="protein sequence ID" value="KXA17975.1"/>
    <property type="molecule type" value="Genomic_DNA"/>
</dbReference>
<evidence type="ECO:0000256" key="2">
    <source>
        <dbReference type="SAM" id="Phobius"/>
    </source>
</evidence>
<gene>
    <name evidence="3" type="ORF">HMPREF3216_00758</name>
</gene>
<reference evidence="3 4" key="1">
    <citation type="submission" date="2016-01" db="EMBL/GenBank/DDBJ databases">
        <authorList>
            <person name="Oliw E.H."/>
        </authorList>
    </citation>
    <scope>NUCLEOTIDE SEQUENCE [LARGE SCALE GENOMIC DNA]</scope>
    <source>
        <strain evidence="3 4">GED7760B</strain>
    </source>
</reference>
<feature type="transmembrane region" description="Helical" evidence="2">
    <location>
        <begin position="173"/>
        <end position="190"/>
    </location>
</feature>
<feature type="transmembrane region" description="Helical" evidence="2">
    <location>
        <begin position="88"/>
        <end position="120"/>
    </location>
</feature>
<protein>
    <submittedName>
        <fullName evidence="3">Uncharacterized protein</fullName>
    </submittedName>
</protein>